<evidence type="ECO:0000256" key="1">
    <source>
        <dbReference type="ARBA" id="ARBA00010716"/>
    </source>
</evidence>
<sequence length="382" mass="42382">MEYVLTNCLIYTEDKVEHGYIIVENQKIKCVEAGHYRGALECHDMHKQHILPGFIDIHIHGGYGQDFMDADLTGLQHLSRSLLTEGTTSYLATTMTQSESAIMTALSTLRDYHHHQSSEGAEMLGIHLEGPFISEHKVGAQNPMFVERPSRARIEKFQAQADHLIKIITFAPEVDGADEVLDQLHDSIIFSMGHTGATFDDINEAAARGAKHITHLYNAATPFEHRQPGAFGAAWTNDDLAAEIIVDGIHSHPAAVDIAYRIKGRDRLFLITDAMRAKGMRSGIYDLGGQDVTVTHNTARLKDGTLAGSILRMNQGLRNMMQYTGRTLEELWPVTSLNQAEALGIEDRKGSITEGKDADLVVLDDDCNVIMTIKHGVMHRFN</sequence>
<dbReference type="RefSeq" id="WP_133416890.1">
    <property type="nucleotide sequence ID" value="NZ_SCWD01000001.1"/>
</dbReference>
<comment type="pathway">
    <text evidence="8">Amino-sugar metabolism; N-acetylneuraminate degradation; D-fructose 6-phosphate from N-acetylneuraminate: step 4/5.</text>
</comment>
<feature type="binding site" evidence="12">
    <location>
        <position position="215"/>
    </location>
    <ligand>
        <name>Zn(2+)</name>
        <dbReference type="ChEBI" id="CHEBI:29105"/>
    </ligand>
</feature>
<evidence type="ECO:0000256" key="11">
    <source>
        <dbReference type="PIRSR" id="PIRSR038994-2"/>
    </source>
</evidence>
<dbReference type="InterPro" id="IPR003764">
    <property type="entry name" value="GlcNAc_6-P_deAcase"/>
</dbReference>
<name>A0A9Q8CND6_9STAP</name>
<dbReference type="InterPro" id="IPR006680">
    <property type="entry name" value="Amidohydro-rel"/>
</dbReference>
<comment type="cofactor">
    <cofactor evidence="12">
        <name>a divalent metal cation</name>
        <dbReference type="ChEBI" id="CHEBI:60240"/>
    </cofactor>
    <text evidence="12">Binds 1 divalent metal cation per subunit.</text>
</comment>
<dbReference type="AlphaFoldDB" id="A0A9Q8CND6"/>
<dbReference type="SUPFAM" id="SSF51338">
    <property type="entry name" value="Composite domain of metallo-dependent hydrolases"/>
    <property type="match status" value="1"/>
</dbReference>
<evidence type="ECO:0000256" key="12">
    <source>
        <dbReference type="PIRSR" id="PIRSR038994-3"/>
    </source>
</evidence>
<evidence type="ECO:0000256" key="3">
    <source>
        <dbReference type="ARBA" id="ARBA00018029"/>
    </source>
</evidence>
<keyword evidence="5 9" id="KW-0378">Hydrolase</keyword>
<dbReference type="EC" id="3.5.1.25" evidence="2"/>
<evidence type="ECO:0000256" key="7">
    <source>
        <dbReference type="ARBA" id="ARBA00047647"/>
    </source>
</evidence>
<comment type="catalytic activity">
    <reaction evidence="7">
        <text>N-acetyl-D-glucosamine 6-phosphate + H2O = D-glucosamine 6-phosphate + acetate</text>
        <dbReference type="Rhea" id="RHEA:22936"/>
        <dbReference type="ChEBI" id="CHEBI:15377"/>
        <dbReference type="ChEBI" id="CHEBI:30089"/>
        <dbReference type="ChEBI" id="CHEBI:57513"/>
        <dbReference type="ChEBI" id="CHEBI:58725"/>
        <dbReference type="EC" id="3.5.1.25"/>
    </reaction>
</comment>
<keyword evidence="15" id="KW-1185">Reference proteome</keyword>
<feature type="binding site" evidence="11">
    <location>
        <position position="250"/>
    </location>
    <ligand>
        <name>substrate</name>
    </ligand>
</feature>
<gene>
    <name evidence="14" type="primary">nagA</name>
    <name evidence="14" type="ORF">ERX40_02345</name>
</gene>
<feature type="binding site" evidence="12">
    <location>
        <position position="194"/>
    </location>
    <ligand>
        <name>Zn(2+)</name>
        <dbReference type="ChEBI" id="CHEBI:29105"/>
    </ligand>
</feature>
<dbReference type="CDD" id="cd00854">
    <property type="entry name" value="NagA"/>
    <property type="match status" value="1"/>
</dbReference>
<accession>A0A9Q8CND6</accession>
<evidence type="ECO:0000259" key="13">
    <source>
        <dbReference type="Pfam" id="PF01979"/>
    </source>
</evidence>
<dbReference type="OrthoDB" id="9776488at2"/>
<proteinExistence type="inferred from homology"/>
<dbReference type="PIRSF" id="PIRSF038994">
    <property type="entry name" value="NagA"/>
    <property type="match status" value="1"/>
</dbReference>
<evidence type="ECO:0000256" key="4">
    <source>
        <dbReference type="ARBA" id="ARBA00022723"/>
    </source>
</evidence>
<dbReference type="Gene3D" id="3.20.20.140">
    <property type="entry name" value="Metal-dependent hydrolases"/>
    <property type="match status" value="1"/>
</dbReference>
<dbReference type="Proteomes" id="UP000295280">
    <property type="component" value="Unassembled WGS sequence"/>
</dbReference>
<dbReference type="Gene3D" id="2.30.40.10">
    <property type="entry name" value="Urease, subunit C, domain 1"/>
    <property type="match status" value="1"/>
</dbReference>
<evidence type="ECO:0000256" key="9">
    <source>
        <dbReference type="PIRNR" id="PIRNR038994"/>
    </source>
</evidence>
<comment type="caution">
    <text evidence="14">The sequence shown here is derived from an EMBL/GenBank/DDBJ whole genome shotgun (WGS) entry which is preliminary data.</text>
</comment>
<dbReference type="FunFam" id="3.20.20.140:FF:000004">
    <property type="entry name" value="N-acetylglucosamine-6-phosphate deacetylase"/>
    <property type="match status" value="1"/>
</dbReference>
<dbReference type="SUPFAM" id="SSF51556">
    <property type="entry name" value="Metallo-dependent hydrolases"/>
    <property type="match status" value="1"/>
</dbReference>
<dbReference type="PANTHER" id="PTHR11113">
    <property type="entry name" value="N-ACETYLGLUCOSAMINE-6-PHOSPHATE DEACETYLASE"/>
    <property type="match status" value="1"/>
</dbReference>
<dbReference type="InterPro" id="IPR032466">
    <property type="entry name" value="Metal_Hydrolase"/>
</dbReference>
<feature type="binding site" evidence="11">
    <location>
        <begin position="218"/>
        <end position="219"/>
    </location>
    <ligand>
        <name>substrate</name>
    </ligand>
</feature>
<organism evidence="14 15">
    <name type="scientific">Macrococcus carouselicus</name>
    <dbReference type="NCBI Taxonomy" id="69969"/>
    <lineage>
        <taxon>Bacteria</taxon>
        <taxon>Bacillati</taxon>
        <taxon>Bacillota</taxon>
        <taxon>Bacilli</taxon>
        <taxon>Bacillales</taxon>
        <taxon>Staphylococcaceae</taxon>
        <taxon>Macrococcus</taxon>
    </lineage>
</organism>
<evidence type="ECO:0000256" key="5">
    <source>
        <dbReference type="ARBA" id="ARBA00022801"/>
    </source>
</evidence>
<dbReference type="EMBL" id="SCWD01000001">
    <property type="protein sequence ID" value="TDM04029.1"/>
    <property type="molecule type" value="Genomic_DNA"/>
</dbReference>
<dbReference type="Pfam" id="PF01979">
    <property type="entry name" value="Amidohydro_1"/>
    <property type="match status" value="1"/>
</dbReference>
<feature type="domain" description="Amidohydrolase-related" evidence="13">
    <location>
        <begin position="50"/>
        <end position="376"/>
    </location>
</feature>
<keyword evidence="6 9" id="KW-0119">Carbohydrate metabolism</keyword>
<dbReference type="GO" id="GO:0006046">
    <property type="term" value="P:N-acetylglucosamine catabolic process"/>
    <property type="evidence" value="ECO:0007669"/>
    <property type="project" value="TreeGrafter"/>
</dbReference>
<evidence type="ECO:0000256" key="6">
    <source>
        <dbReference type="ARBA" id="ARBA00023277"/>
    </source>
</evidence>
<comment type="similarity">
    <text evidence="1 9">Belongs to the metallo-dependent hydrolases superfamily. NagA family.</text>
</comment>
<feature type="binding site" evidence="12">
    <location>
        <position position="129"/>
    </location>
    <ligand>
        <name>Zn(2+)</name>
        <dbReference type="ChEBI" id="CHEBI:29105"/>
    </ligand>
</feature>
<dbReference type="PANTHER" id="PTHR11113:SF14">
    <property type="entry name" value="N-ACETYLGLUCOSAMINE-6-PHOSPHATE DEACETYLASE"/>
    <property type="match status" value="1"/>
</dbReference>
<reference evidence="14 15" key="1">
    <citation type="submission" date="2019-01" db="EMBL/GenBank/DDBJ databases">
        <title>Draft genome sequences of the type strains of six Macrococcus species.</title>
        <authorList>
            <person name="Mazhar S."/>
            <person name="Altermann E."/>
            <person name="Hill C."/>
            <person name="Mcauliffe O."/>
        </authorList>
    </citation>
    <scope>NUCLEOTIDE SEQUENCE [LARGE SCALE GENOMIC DNA]</scope>
    <source>
        <strain evidence="14 15">ATCC 51828</strain>
    </source>
</reference>
<dbReference type="InterPro" id="IPR011059">
    <property type="entry name" value="Metal-dep_hydrolase_composite"/>
</dbReference>
<feature type="binding site" evidence="11">
    <location>
        <begin position="306"/>
        <end position="308"/>
    </location>
    <ligand>
        <name>substrate</name>
    </ligand>
</feature>
<dbReference type="GO" id="GO:0046872">
    <property type="term" value="F:metal ion binding"/>
    <property type="evidence" value="ECO:0007669"/>
    <property type="project" value="UniProtKB-KW"/>
</dbReference>
<evidence type="ECO:0000313" key="14">
    <source>
        <dbReference type="EMBL" id="TDM04029.1"/>
    </source>
</evidence>
<evidence type="ECO:0000313" key="15">
    <source>
        <dbReference type="Proteomes" id="UP000295280"/>
    </source>
</evidence>
<protein>
    <recommendedName>
        <fullName evidence="3">N-acetylglucosamine-6-phosphate deacetylase</fullName>
        <ecNumber evidence="2">3.5.1.25</ecNumber>
    </recommendedName>
</protein>
<feature type="active site" description="Proton donor/acceptor" evidence="10">
    <location>
        <position position="273"/>
    </location>
</feature>
<dbReference type="GO" id="GO:0008448">
    <property type="term" value="F:N-acetylglucosamine-6-phosphate deacetylase activity"/>
    <property type="evidence" value="ECO:0007669"/>
    <property type="project" value="UniProtKB-EC"/>
</dbReference>
<feature type="binding site" evidence="11">
    <location>
        <position position="226"/>
    </location>
    <ligand>
        <name>substrate</name>
    </ligand>
</feature>
<evidence type="ECO:0000256" key="8">
    <source>
        <dbReference type="ARBA" id="ARBA00060590"/>
    </source>
</evidence>
<dbReference type="NCBIfam" id="TIGR00221">
    <property type="entry name" value="nagA"/>
    <property type="match status" value="1"/>
</dbReference>
<feature type="binding site" evidence="11">
    <location>
        <position position="140"/>
    </location>
    <ligand>
        <name>substrate</name>
    </ligand>
</feature>
<evidence type="ECO:0000256" key="2">
    <source>
        <dbReference type="ARBA" id="ARBA00011899"/>
    </source>
</evidence>
<keyword evidence="4 12" id="KW-0479">Metal-binding</keyword>
<evidence type="ECO:0000256" key="10">
    <source>
        <dbReference type="PIRSR" id="PIRSR038994-1"/>
    </source>
</evidence>